<feature type="compositionally biased region" description="Polar residues" evidence="1">
    <location>
        <begin position="416"/>
        <end position="427"/>
    </location>
</feature>
<dbReference type="GeneID" id="120264926"/>
<dbReference type="InterPro" id="IPR032001">
    <property type="entry name" value="SAWADEE_dom"/>
</dbReference>
<evidence type="ECO:0000313" key="4">
    <source>
        <dbReference type="RefSeq" id="XP_039128753.1"/>
    </source>
</evidence>
<evidence type="ECO:0000313" key="3">
    <source>
        <dbReference type="Proteomes" id="UP001515500"/>
    </source>
</evidence>
<dbReference type="Gene3D" id="2.30.30.140">
    <property type="match status" value="1"/>
</dbReference>
<dbReference type="Proteomes" id="UP001515500">
    <property type="component" value="Chromosome 7"/>
</dbReference>
<dbReference type="PANTHER" id="PTHR33827:SF9">
    <property type="entry name" value="SAWADEE DOMAIN-CONTAINING PROTEIN"/>
    <property type="match status" value="1"/>
</dbReference>
<keyword evidence="3" id="KW-1185">Reference proteome</keyword>
<feature type="compositionally biased region" description="Polar residues" evidence="1">
    <location>
        <begin position="314"/>
        <end position="329"/>
    </location>
</feature>
<reference evidence="4 5" key="1">
    <citation type="submission" date="2025-04" db="UniProtKB">
        <authorList>
            <consortium name="RefSeq"/>
        </authorList>
    </citation>
    <scope>IDENTIFICATION</scope>
</reference>
<feature type="region of interest" description="Disordered" evidence="1">
    <location>
        <begin position="408"/>
        <end position="451"/>
    </location>
</feature>
<feature type="domain" description="SAWADEE" evidence="2">
    <location>
        <begin position="9"/>
        <end position="137"/>
    </location>
</feature>
<protein>
    <submittedName>
        <fullName evidence="4 5">Uncharacterized protein LOC120264926 isoform X1</fullName>
    </submittedName>
</protein>
<evidence type="ECO:0000256" key="1">
    <source>
        <dbReference type="SAM" id="MobiDB-lite"/>
    </source>
</evidence>
<feature type="region of interest" description="Disordered" evidence="1">
    <location>
        <begin position="314"/>
        <end position="384"/>
    </location>
</feature>
<evidence type="ECO:0000313" key="5">
    <source>
        <dbReference type="RefSeq" id="XP_039128754.1"/>
    </source>
</evidence>
<dbReference type="Pfam" id="PF16719">
    <property type="entry name" value="SAWADEE"/>
    <property type="match status" value="1"/>
</dbReference>
<dbReference type="PANTHER" id="PTHR33827">
    <property type="entry name" value="PROTEIN SAWADEE HOMEODOMAIN HOMOLOG 2"/>
    <property type="match status" value="1"/>
</dbReference>
<feature type="compositionally biased region" description="Polar residues" evidence="1">
    <location>
        <begin position="223"/>
        <end position="232"/>
    </location>
</feature>
<accession>A0AB40BNM2</accession>
<evidence type="ECO:0000259" key="2">
    <source>
        <dbReference type="Pfam" id="PF16719"/>
    </source>
</evidence>
<organism evidence="3 5">
    <name type="scientific">Dioscorea cayennensis subsp. rotundata</name>
    <name type="common">White Guinea yam</name>
    <name type="synonym">Dioscorea rotundata</name>
    <dbReference type="NCBI Taxonomy" id="55577"/>
    <lineage>
        <taxon>Eukaryota</taxon>
        <taxon>Viridiplantae</taxon>
        <taxon>Streptophyta</taxon>
        <taxon>Embryophyta</taxon>
        <taxon>Tracheophyta</taxon>
        <taxon>Spermatophyta</taxon>
        <taxon>Magnoliopsida</taxon>
        <taxon>Liliopsida</taxon>
        <taxon>Dioscoreales</taxon>
        <taxon>Dioscoreaceae</taxon>
        <taxon>Dioscorea</taxon>
    </lineage>
</organism>
<feature type="region of interest" description="Disordered" evidence="1">
    <location>
        <begin position="220"/>
        <end position="252"/>
    </location>
</feature>
<sequence length="451" mass="50442">MAASSEELFDLEAKRKEEDSWFPCRISLSPHVGTLDILVGFKDYSLEDTIFNKEDALTSLRFRSSPLQGVECLQVKEGECVLAMQKLYCRSLFFDAVILQTFRVKHSSRIHCRCSFEIKWLNSELKGTTTTVPSNSVMKLSEKDIASHPVVIEFSNFSGPTNDFKVPSLLSCQQETNYDVGICGLLEKQIEEITRLADESKQSSEGMIFGVKGASIGSPANKYLSSTKNQRMLTRRTRSQDNQQVAAEVEKHSQHKPCLTPLAARAALASFVQALQQIPELAICQIEKDVNTNPCSEDPKKQIDYSVQDAKLSNSCASSRRQTRSSVSKEIQDSIDKSQKGSSNENISKPSNTKRLTRSRLLIENRNSNNFPEQEQSNLTENTEDACVEDLVTPEDIKSKKKRCTTALPGELPSGPNITQVGNSSNKQKAKLPRLSFQRLTRSQNKKLQAF</sequence>
<feature type="compositionally biased region" description="Polar residues" evidence="1">
    <location>
        <begin position="438"/>
        <end position="451"/>
    </location>
</feature>
<gene>
    <name evidence="4 5" type="primary">LOC120264926</name>
</gene>
<name>A0AB40BNM2_DIOCR</name>
<dbReference type="RefSeq" id="XP_039128753.1">
    <property type="nucleotide sequence ID" value="XM_039272819.1"/>
</dbReference>
<feature type="compositionally biased region" description="Polar residues" evidence="1">
    <location>
        <begin position="340"/>
        <end position="354"/>
    </location>
</feature>
<dbReference type="AlphaFoldDB" id="A0AB40BNM2"/>
<proteinExistence type="predicted"/>
<feature type="compositionally biased region" description="Basic and acidic residues" evidence="1">
    <location>
        <begin position="330"/>
        <end position="339"/>
    </location>
</feature>
<feature type="compositionally biased region" description="Polar residues" evidence="1">
    <location>
        <begin position="365"/>
        <end position="381"/>
    </location>
</feature>
<dbReference type="RefSeq" id="XP_039128754.1">
    <property type="nucleotide sequence ID" value="XM_039272820.1"/>
</dbReference>
<dbReference type="InterPro" id="IPR039276">
    <property type="entry name" value="SHH1/2"/>
</dbReference>
<dbReference type="GO" id="GO:0003682">
    <property type="term" value="F:chromatin binding"/>
    <property type="evidence" value="ECO:0007669"/>
    <property type="project" value="InterPro"/>
</dbReference>